<dbReference type="Proteomes" id="UP000233556">
    <property type="component" value="Unassembled WGS sequence"/>
</dbReference>
<reference evidence="2" key="2">
    <citation type="submission" date="2017-12" db="EMBL/GenBank/DDBJ databases">
        <title>Genome sequence of the Bar-tailed Godwit (Limosa lapponica baueri).</title>
        <authorList>
            <person name="Lima N.C.B."/>
            <person name="Parody-Merino A.M."/>
            <person name="Battley P.F."/>
            <person name="Fidler A.E."/>
            <person name="Prosdocimi F."/>
        </authorList>
    </citation>
    <scope>NUCLEOTIDE SEQUENCE [LARGE SCALE GENOMIC DNA]</scope>
</reference>
<dbReference type="AlphaFoldDB" id="A0A2I0SYW3"/>
<protein>
    <submittedName>
        <fullName evidence="1">Uncharacterized protein</fullName>
    </submittedName>
</protein>
<evidence type="ECO:0000313" key="2">
    <source>
        <dbReference type="Proteomes" id="UP000233556"/>
    </source>
</evidence>
<sequence length="114" mass="11873">MSEALHGTVTLVIGARTYTLQPTLEAALKIESRFGGLRPAMESMRLLSIGACADVVIAAAGLKPEEHTTLATQVFETGVVKVSAQLTDYIAGLLNPVPPSIAERGKLEAASTAP</sequence>
<proteinExistence type="predicted"/>
<evidence type="ECO:0000313" key="1">
    <source>
        <dbReference type="EMBL" id="PKU26702.1"/>
    </source>
</evidence>
<name>A0A2I0SYW3_LIMLA</name>
<dbReference type="EMBL" id="KZ537947">
    <property type="protein sequence ID" value="PKU26702.1"/>
    <property type="molecule type" value="Genomic_DNA"/>
</dbReference>
<gene>
    <name evidence="1" type="ORF">llap_23000</name>
</gene>
<accession>A0A2I0SYW3</accession>
<dbReference type="OrthoDB" id="10325628at2759"/>
<organism evidence="1 2">
    <name type="scientific">Limosa lapponica baueri</name>
    <dbReference type="NCBI Taxonomy" id="1758121"/>
    <lineage>
        <taxon>Eukaryota</taxon>
        <taxon>Metazoa</taxon>
        <taxon>Chordata</taxon>
        <taxon>Craniata</taxon>
        <taxon>Vertebrata</taxon>
        <taxon>Euteleostomi</taxon>
        <taxon>Archelosauria</taxon>
        <taxon>Archosauria</taxon>
        <taxon>Dinosauria</taxon>
        <taxon>Saurischia</taxon>
        <taxon>Theropoda</taxon>
        <taxon>Coelurosauria</taxon>
        <taxon>Aves</taxon>
        <taxon>Neognathae</taxon>
        <taxon>Neoaves</taxon>
        <taxon>Charadriiformes</taxon>
        <taxon>Scolopacidae</taxon>
        <taxon>Limosa</taxon>
    </lineage>
</organism>
<reference evidence="2" key="1">
    <citation type="submission" date="2017-11" db="EMBL/GenBank/DDBJ databases">
        <authorList>
            <person name="Lima N.C."/>
            <person name="Parody-Merino A.M."/>
            <person name="Battley P.F."/>
            <person name="Fidler A.E."/>
            <person name="Prosdocimi F."/>
        </authorList>
    </citation>
    <scope>NUCLEOTIDE SEQUENCE [LARGE SCALE GENOMIC DNA]</scope>
</reference>
<keyword evidence="2" id="KW-1185">Reference proteome</keyword>